<comment type="caution">
    <text evidence="2">The sequence shown here is derived from an EMBL/GenBank/DDBJ whole genome shotgun (WGS) entry which is preliminary data.</text>
</comment>
<sequence length="220" mass="24320">MAGKSLSTEPTVDPSAKLQDVKLGIYCEVGARTILQEVTLGDYSYVVNDSQITYTTIGKFCSIAAMTRINPGNHPMHRATQAHFTYRASAYFPGEADDAEFFTWRREHHVEIGHDVWIGHGAIVLPGRNIGTGAVVAAGAVVTKDVPAYTIVAGNPARPIKRRFPVEVEQRLMDLAWWDWDHAALRRALPDFRRLEISAFLDKYEAALDGGRALRQSAAP</sequence>
<dbReference type="Proteomes" id="UP001314635">
    <property type="component" value="Unassembled WGS sequence"/>
</dbReference>
<accession>A0ABS5G7G6</accession>
<dbReference type="SUPFAM" id="SSF51161">
    <property type="entry name" value="Trimeric LpxA-like enzymes"/>
    <property type="match status" value="1"/>
</dbReference>
<dbReference type="InterPro" id="IPR011004">
    <property type="entry name" value="Trimer_LpxA-like_sf"/>
</dbReference>
<dbReference type="PANTHER" id="PTHR43300">
    <property type="entry name" value="ACETYLTRANSFERASE"/>
    <property type="match status" value="1"/>
</dbReference>
<evidence type="ECO:0000313" key="2">
    <source>
        <dbReference type="EMBL" id="MBR1137265.1"/>
    </source>
</evidence>
<evidence type="ECO:0000313" key="3">
    <source>
        <dbReference type="Proteomes" id="UP001314635"/>
    </source>
</evidence>
<gene>
    <name evidence="2" type="ORF">JQ619_15940</name>
</gene>
<evidence type="ECO:0000256" key="1">
    <source>
        <dbReference type="ARBA" id="ARBA00007274"/>
    </source>
</evidence>
<dbReference type="EMBL" id="JAFCLK010000013">
    <property type="protein sequence ID" value="MBR1137265.1"/>
    <property type="molecule type" value="Genomic_DNA"/>
</dbReference>
<name>A0ABS5G7G6_9BRAD</name>
<proteinExistence type="inferred from homology"/>
<dbReference type="NCBIfam" id="TIGR03308">
    <property type="entry name" value="phn_thr-fam"/>
    <property type="match status" value="1"/>
</dbReference>
<dbReference type="InterPro" id="IPR001451">
    <property type="entry name" value="Hexapep"/>
</dbReference>
<dbReference type="Gene3D" id="2.160.10.10">
    <property type="entry name" value="Hexapeptide repeat proteins"/>
    <property type="match status" value="1"/>
</dbReference>
<organism evidence="2 3">
    <name type="scientific">Bradyrhizobium denitrificans</name>
    <dbReference type="NCBI Taxonomy" id="2734912"/>
    <lineage>
        <taxon>Bacteria</taxon>
        <taxon>Pseudomonadati</taxon>
        <taxon>Pseudomonadota</taxon>
        <taxon>Alphaproteobacteria</taxon>
        <taxon>Hyphomicrobiales</taxon>
        <taxon>Nitrobacteraceae</taxon>
        <taxon>Bradyrhizobium</taxon>
    </lineage>
</organism>
<dbReference type="PANTHER" id="PTHR43300:SF11">
    <property type="entry name" value="ACETYLTRANSFERASE RV3034C-RELATED"/>
    <property type="match status" value="1"/>
</dbReference>
<dbReference type="CDD" id="cd03349">
    <property type="entry name" value="LbH_XAT"/>
    <property type="match status" value="1"/>
</dbReference>
<dbReference type="InterPro" id="IPR050179">
    <property type="entry name" value="Trans_hexapeptide_repeat"/>
</dbReference>
<dbReference type="RefSeq" id="WP_012045761.1">
    <property type="nucleotide sequence ID" value="NZ_JABFDP010000024.1"/>
</dbReference>
<dbReference type="InterPro" id="IPR017694">
    <property type="entry name" value="Phosphonate_tfrase_rpt"/>
</dbReference>
<comment type="similarity">
    <text evidence="1">Belongs to the transferase hexapeptide repeat family.</text>
</comment>
<dbReference type="Pfam" id="PF00132">
    <property type="entry name" value="Hexapep"/>
    <property type="match status" value="1"/>
</dbReference>
<protein>
    <submittedName>
        <fullName evidence="2">Chloramphenicol acetyltransferase</fullName>
    </submittedName>
</protein>
<reference evidence="3" key="1">
    <citation type="journal article" date="2021" name="ISME J.">
        <title>Evolutionary origin and ecological implication of a unique nif island in free-living Bradyrhizobium lineages.</title>
        <authorList>
            <person name="Tao J."/>
        </authorList>
    </citation>
    <scope>NUCLEOTIDE SEQUENCE [LARGE SCALE GENOMIC DNA]</scope>
    <source>
        <strain evidence="3">SZCCT0094</strain>
    </source>
</reference>
<keyword evidence="3" id="KW-1185">Reference proteome</keyword>